<evidence type="ECO:0000313" key="1">
    <source>
        <dbReference type="EMBL" id="KAI9919104.1"/>
    </source>
</evidence>
<dbReference type="EMBL" id="CM047591">
    <property type="protein sequence ID" value="KAI9919104.1"/>
    <property type="molecule type" value="Genomic_DNA"/>
</dbReference>
<sequence length="454" mass="52204">MASSSSFNATLAVLLAAKYCRRYPLFHWREESLPSMGRRAEKYCFRVDMLNLQQEHCGDMLLALFPAQLSLLDFHKENTVYKLKALIVTLKLPLSLDVVLQHPYILPVLDIYYSKEKRAVLVVQPFTKCGSIKDLIYQVDNPAKPYDSKYRLENAHPLPFDQIAKFSRQILEALAGLRSKGLVCDHLRSTNVVVDNGNARMAEIYTPLFAFDRYKDSRDLTVSLEQYIDIDLLLFGHILFEMATGMELLSPQPEEAVLEMLAPEIAEVLRAIFYNPDSLATPDPATISFEVKEENHEAELDDDVASVCSTVSSRSKKHFFLVDVEKMLDEFSLFAAARDVPPIDTLFSGFRLDSHMKSTIKYSMRINASRRQAHIVHYHDQEALRRARQRAERRVYEEKEKQQQRIQQLRPNRNSLSRGNVYSSKTLPSRRKTYRADSFRKHAQSTLSRAGSED</sequence>
<organism evidence="1 2">
    <name type="scientific">Peronosclerospora sorghi</name>
    <dbReference type="NCBI Taxonomy" id="230839"/>
    <lineage>
        <taxon>Eukaryota</taxon>
        <taxon>Sar</taxon>
        <taxon>Stramenopiles</taxon>
        <taxon>Oomycota</taxon>
        <taxon>Peronosporomycetes</taxon>
        <taxon>Peronosporales</taxon>
        <taxon>Peronosporaceae</taxon>
        <taxon>Peronosclerospora</taxon>
    </lineage>
</organism>
<name>A0ACC0WJT6_9STRA</name>
<proteinExistence type="predicted"/>
<comment type="caution">
    <text evidence="1">The sequence shown here is derived from an EMBL/GenBank/DDBJ whole genome shotgun (WGS) entry which is preliminary data.</text>
</comment>
<dbReference type="Proteomes" id="UP001163321">
    <property type="component" value="Chromosome 12"/>
</dbReference>
<evidence type="ECO:0000313" key="2">
    <source>
        <dbReference type="Proteomes" id="UP001163321"/>
    </source>
</evidence>
<protein>
    <submittedName>
        <fullName evidence="1">Uncharacterized protein</fullName>
    </submittedName>
</protein>
<gene>
    <name evidence="1" type="ORF">PsorP6_011840</name>
</gene>
<reference evidence="1 2" key="1">
    <citation type="journal article" date="2022" name="bioRxiv">
        <title>The genome of the oomycete Peronosclerospora sorghi, a cosmopolitan pathogen of maize and sorghum, is inflated with dispersed pseudogenes.</title>
        <authorList>
            <person name="Fletcher K."/>
            <person name="Martin F."/>
            <person name="Isakeit T."/>
            <person name="Cavanaugh K."/>
            <person name="Magill C."/>
            <person name="Michelmore R."/>
        </authorList>
    </citation>
    <scope>NUCLEOTIDE SEQUENCE [LARGE SCALE GENOMIC DNA]</scope>
    <source>
        <strain evidence="1">P6</strain>
    </source>
</reference>
<keyword evidence="2" id="KW-1185">Reference proteome</keyword>
<accession>A0ACC0WJT6</accession>